<evidence type="ECO:0000313" key="2">
    <source>
        <dbReference type="Proteomes" id="UP000185003"/>
    </source>
</evidence>
<gene>
    <name evidence="1" type="ORF">SAMN04488055_5870</name>
</gene>
<protein>
    <submittedName>
        <fullName evidence="1">Uncharacterized protein</fullName>
    </submittedName>
</protein>
<keyword evidence="2" id="KW-1185">Reference proteome</keyword>
<dbReference type="EMBL" id="FSRA01000004">
    <property type="protein sequence ID" value="SIO58013.1"/>
    <property type="molecule type" value="Genomic_DNA"/>
</dbReference>
<accession>A0A1N6KNB5</accession>
<reference evidence="1 2" key="1">
    <citation type="submission" date="2016-11" db="EMBL/GenBank/DDBJ databases">
        <authorList>
            <person name="Jaros S."/>
            <person name="Januszkiewicz K."/>
            <person name="Wedrychowicz H."/>
        </authorList>
    </citation>
    <scope>NUCLEOTIDE SEQUENCE [LARGE SCALE GENOMIC DNA]</scope>
    <source>
        <strain evidence="1 2">DSM 24787</strain>
    </source>
</reference>
<organism evidence="1 2">
    <name type="scientific">Chitinophaga niabensis</name>
    <dbReference type="NCBI Taxonomy" id="536979"/>
    <lineage>
        <taxon>Bacteria</taxon>
        <taxon>Pseudomonadati</taxon>
        <taxon>Bacteroidota</taxon>
        <taxon>Chitinophagia</taxon>
        <taxon>Chitinophagales</taxon>
        <taxon>Chitinophagaceae</taxon>
        <taxon>Chitinophaga</taxon>
    </lineage>
</organism>
<sequence length="27" mass="3065">RGYSTIVIMELAANKFFDILGNKVVKH</sequence>
<feature type="non-terminal residue" evidence="1">
    <location>
        <position position="1"/>
    </location>
</feature>
<name>A0A1N6KNB5_9BACT</name>
<evidence type="ECO:0000313" key="1">
    <source>
        <dbReference type="EMBL" id="SIO58013.1"/>
    </source>
</evidence>
<proteinExistence type="predicted"/>
<dbReference type="Proteomes" id="UP000185003">
    <property type="component" value="Unassembled WGS sequence"/>
</dbReference>
<dbReference type="AlphaFoldDB" id="A0A1N6KNB5"/>